<evidence type="ECO:0000313" key="1">
    <source>
        <dbReference type="EMBL" id="DAD56943.1"/>
    </source>
</evidence>
<protein>
    <submittedName>
        <fullName evidence="1">Uncharacterized protein</fullName>
    </submittedName>
</protein>
<sequence length="44" mass="5170">MQYISAIHNCIFFKIKMGTFRSCRRYLLELSELPSVPTLQALIH</sequence>
<proteinExistence type="predicted"/>
<reference evidence="1" key="1">
    <citation type="journal article" date="2021" name="Proc. Natl. Acad. Sci. U.S.A.">
        <title>A Catalog of Tens of Thousands of Viruses from Human Metagenomes Reveals Hidden Associations with Chronic Diseases.</title>
        <authorList>
            <person name="Tisza M.J."/>
            <person name="Buck C.B."/>
        </authorList>
    </citation>
    <scope>NUCLEOTIDE SEQUENCE</scope>
    <source>
        <strain evidence="1">CtPNe1</strain>
    </source>
</reference>
<organism evidence="1">
    <name type="scientific">Bacteriophage sp</name>
    <dbReference type="NCBI Taxonomy" id="38018"/>
    <lineage>
        <taxon>Viruses</taxon>
    </lineage>
</organism>
<name>A0A8D9PGV4_9VIRU</name>
<accession>A0A8D9PGV4</accession>
<dbReference type="EMBL" id="BK029947">
    <property type="protein sequence ID" value="DAD56943.1"/>
    <property type="molecule type" value="Genomic_DNA"/>
</dbReference>